<comment type="caution">
    <text evidence="2">The sequence shown here is derived from an EMBL/GenBank/DDBJ whole genome shotgun (WGS) entry which is preliminary data.</text>
</comment>
<evidence type="ECO:0000313" key="2">
    <source>
        <dbReference type="EMBL" id="CAB1457366.1"/>
    </source>
</evidence>
<organism evidence="2 3">
    <name type="scientific">Pleuronectes platessa</name>
    <name type="common">European plaice</name>
    <dbReference type="NCBI Taxonomy" id="8262"/>
    <lineage>
        <taxon>Eukaryota</taxon>
        <taxon>Metazoa</taxon>
        <taxon>Chordata</taxon>
        <taxon>Craniata</taxon>
        <taxon>Vertebrata</taxon>
        <taxon>Euteleostomi</taxon>
        <taxon>Actinopterygii</taxon>
        <taxon>Neopterygii</taxon>
        <taxon>Teleostei</taxon>
        <taxon>Neoteleostei</taxon>
        <taxon>Acanthomorphata</taxon>
        <taxon>Carangaria</taxon>
        <taxon>Pleuronectiformes</taxon>
        <taxon>Pleuronectoidei</taxon>
        <taxon>Pleuronectidae</taxon>
        <taxon>Pleuronectes</taxon>
    </lineage>
</organism>
<evidence type="ECO:0000256" key="1">
    <source>
        <dbReference type="SAM" id="MobiDB-lite"/>
    </source>
</evidence>
<proteinExistence type="predicted"/>
<keyword evidence="3" id="KW-1185">Reference proteome</keyword>
<feature type="region of interest" description="Disordered" evidence="1">
    <location>
        <begin position="1"/>
        <end position="42"/>
    </location>
</feature>
<accession>A0A9N7ZB10</accession>
<reference evidence="2" key="1">
    <citation type="submission" date="2020-03" db="EMBL/GenBank/DDBJ databases">
        <authorList>
            <person name="Weist P."/>
        </authorList>
    </citation>
    <scope>NUCLEOTIDE SEQUENCE</scope>
</reference>
<name>A0A9N7ZB10_PLEPL</name>
<feature type="compositionally biased region" description="Basic and acidic residues" evidence="1">
    <location>
        <begin position="15"/>
        <end position="37"/>
    </location>
</feature>
<sequence length="132" mass="14919">MRAQKSRVRPILSWRQHDSYRKSHNSHSDTKERKTGDMEMGPLVRELVRGKVYDVGLDMSPQSHSPSLSAPHSIEAVMTEAVGTDSGRVITNHRPFLTEGSNTGKSPEVTETVIRSLVRLDRGVYWQVMPTY</sequence>
<gene>
    <name evidence="2" type="ORF">PLEPLA_LOCUS45190</name>
</gene>
<dbReference type="Proteomes" id="UP001153269">
    <property type="component" value="Unassembled WGS sequence"/>
</dbReference>
<evidence type="ECO:0000313" key="3">
    <source>
        <dbReference type="Proteomes" id="UP001153269"/>
    </source>
</evidence>
<dbReference type="EMBL" id="CADEAL010004338">
    <property type="protein sequence ID" value="CAB1457366.1"/>
    <property type="molecule type" value="Genomic_DNA"/>
</dbReference>
<protein>
    <submittedName>
        <fullName evidence="2">Uncharacterized protein</fullName>
    </submittedName>
</protein>
<dbReference type="AlphaFoldDB" id="A0A9N7ZB10"/>